<dbReference type="RefSeq" id="WP_053329463.1">
    <property type="nucleotide sequence ID" value="NZ_CP013004.1"/>
</dbReference>
<evidence type="ECO:0000313" key="1">
    <source>
        <dbReference type="EMBL" id="PUE89631.1"/>
    </source>
</evidence>
<gene>
    <name evidence="1" type="ORF">C7T86_23360</name>
</gene>
<accession>A0AA44YXQ4</accession>
<evidence type="ECO:0000313" key="2">
    <source>
        <dbReference type="Proteomes" id="UP000251513"/>
    </source>
</evidence>
<sequence length="147" mass="15339">MKIKSSFQPSFIPSINAIDRQSSGASFAAVHAQMAASTGALSATTDDAASSSGYDFTNMSPNEMREAMNNMISSGKMSLDDSTGLVTLIPSSLSVVDGNTASLDQPTNFLSLTQDAIAGAQWRGDHASVAYLTRGLDILNANQKDIG</sequence>
<dbReference type="Proteomes" id="UP000251513">
    <property type="component" value="Unassembled WGS sequence"/>
</dbReference>
<protein>
    <submittedName>
        <fullName evidence="1">Uncharacterized protein</fullName>
    </submittedName>
</protein>
<reference evidence="1 2" key="1">
    <citation type="submission" date="2018-03" db="EMBL/GenBank/DDBJ databases">
        <title>Sequencing of reference strains of Xanthomonas.</title>
        <authorList>
            <person name="Studholme D.J."/>
            <person name="Vicente J."/>
            <person name="Sarris P."/>
        </authorList>
    </citation>
    <scope>NUCLEOTIDE SEQUENCE [LARGE SCALE GENOMIC DNA]</scope>
    <source>
        <strain evidence="1 2">WHRI 5232</strain>
    </source>
</reference>
<comment type="caution">
    <text evidence="1">The sequence shown here is derived from an EMBL/GenBank/DDBJ whole genome shotgun (WGS) entry which is preliminary data.</text>
</comment>
<organism evidence="1 2">
    <name type="scientific">Xanthomonas campestris pv. malvacearum</name>
    <dbReference type="NCBI Taxonomy" id="86040"/>
    <lineage>
        <taxon>Bacteria</taxon>
        <taxon>Pseudomonadati</taxon>
        <taxon>Pseudomonadota</taxon>
        <taxon>Gammaproteobacteria</taxon>
        <taxon>Lysobacterales</taxon>
        <taxon>Lysobacteraceae</taxon>
        <taxon>Xanthomonas</taxon>
    </lineage>
</organism>
<dbReference type="AlphaFoldDB" id="A0AA44YXQ4"/>
<name>A0AA44YXQ4_XANCM</name>
<proteinExistence type="predicted"/>
<dbReference type="EMBL" id="PYJH01000094">
    <property type="protein sequence ID" value="PUE89631.1"/>
    <property type="molecule type" value="Genomic_DNA"/>
</dbReference>